<dbReference type="InterPro" id="IPR018253">
    <property type="entry name" value="DnaJ_domain_CS"/>
</dbReference>
<dbReference type="InterPro" id="IPR052758">
    <property type="entry name" value="SRC_co-chaperone"/>
</dbReference>
<dbReference type="Gene3D" id="1.25.40.10">
    <property type="entry name" value="Tetratricopeptide repeat domain"/>
    <property type="match status" value="1"/>
</dbReference>
<dbReference type="PROSITE" id="PS50076">
    <property type="entry name" value="DNAJ_2"/>
    <property type="match status" value="1"/>
</dbReference>
<accession>A0AAW0CIP7</accession>
<evidence type="ECO:0000256" key="2">
    <source>
        <dbReference type="SAM" id="MobiDB-lite"/>
    </source>
</evidence>
<dbReference type="InterPro" id="IPR011990">
    <property type="entry name" value="TPR-like_helical_dom_sf"/>
</dbReference>
<evidence type="ECO:0000313" key="5">
    <source>
        <dbReference type="Proteomes" id="UP001383192"/>
    </source>
</evidence>
<dbReference type="Proteomes" id="UP001383192">
    <property type="component" value="Unassembled WGS sequence"/>
</dbReference>
<gene>
    <name evidence="4" type="ORF">VNI00_010605</name>
</gene>
<feature type="domain" description="J" evidence="3">
    <location>
        <begin position="603"/>
        <end position="664"/>
    </location>
</feature>
<comment type="caution">
    <text evidence="4">The sequence shown here is derived from an EMBL/GenBank/DDBJ whole genome shotgun (WGS) entry which is preliminary data.</text>
</comment>
<dbReference type="PROSITE" id="PS00636">
    <property type="entry name" value="DNAJ_1"/>
    <property type="match status" value="1"/>
</dbReference>
<dbReference type="SMART" id="SM00271">
    <property type="entry name" value="DnaJ"/>
    <property type="match status" value="1"/>
</dbReference>
<evidence type="ECO:0000259" key="3">
    <source>
        <dbReference type="PROSITE" id="PS50076"/>
    </source>
</evidence>
<feature type="region of interest" description="Disordered" evidence="2">
    <location>
        <begin position="40"/>
        <end position="89"/>
    </location>
</feature>
<dbReference type="PANTHER" id="PTHR44200:SF1">
    <property type="entry name" value="DNAJ HOMOLOG SUBFAMILY C MEMBER 7"/>
    <property type="match status" value="1"/>
</dbReference>
<dbReference type="Pfam" id="PF00226">
    <property type="entry name" value="DnaJ"/>
    <property type="match status" value="1"/>
</dbReference>
<dbReference type="SUPFAM" id="SSF48452">
    <property type="entry name" value="TPR-like"/>
    <property type="match status" value="2"/>
</dbReference>
<reference evidence="4 5" key="1">
    <citation type="submission" date="2024-01" db="EMBL/GenBank/DDBJ databases">
        <title>A draft genome for a cacao thread blight-causing isolate of Paramarasmius palmivorus.</title>
        <authorList>
            <person name="Baruah I.K."/>
            <person name="Bukari Y."/>
            <person name="Amoako-Attah I."/>
            <person name="Meinhardt L.W."/>
            <person name="Bailey B.A."/>
            <person name="Cohen S.P."/>
        </authorList>
    </citation>
    <scope>NUCLEOTIDE SEQUENCE [LARGE SCALE GENOMIC DNA]</scope>
    <source>
        <strain evidence="4 5">GH-12</strain>
    </source>
</reference>
<protein>
    <recommendedName>
        <fullName evidence="3">J domain-containing protein</fullName>
    </recommendedName>
</protein>
<dbReference type="InterPro" id="IPR019734">
    <property type="entry name" value="TPR_rpt"/>
</dbReference>
<feature type="compositionally biased region" description="Polar residues" evidence="2">
    <location>
        <begin position="180"/>
        <end position="193"/>
    </location>
</feature>
<dbReference type="SMART" id="SM00028">
    <property type="entry name" value="TPR"/>
    <property type="match status" value="7"/>
</dbReference>
<keyword evidence="5" id="KW-1185">Reference proteome</keyword>
<name>A0AAW0CIP7_9AGAR</name>
<dbReference type="Pfam" id="PF00515">
    <property type="entry name" value="TPR_1"/>
    <property type="match status" value="1"/>
</dbReference>
<evidence type="ECO:0000256" key="1">
    <source>
        <dbReference type="PROSITE-ProRule" id="PRU00339"/>
    </source>
</evidence>
<dbReference type="EMBL" id="JAYKXP010000043">
    <property type="protein sequence ID" value="KAK7038721.1"/>
    <property type="molecule type" value="Genomic_DNA"/>
</dbReference>
<dbReference type="PROSITE" id="PS50005">
    <property type="entry name" value="TPR"/>
    <property type="match status" value="1"/>
</dbReference>
<dbReference type="CDD" id="cd06257">
    <property type="entry name" value="DnaJ"/>
    <property type="match status" value="1"/>
</dbReference>
<feature type="region of interest" description="Disordered" evidence="2">
    <location>
        <begin position="163"/>
        <end position="218"/>
    </location>
</feature>
<organism evidence="4 5">
    <name type="scientific">Paramarasmius palmivorus</name>
    <dbReference type="NCBI Taxonomy" id="297713"/>
    <lineage>
        <taxon>Eukaryota</taxon>
        <taxon>Fungi</taxon>
        <taxon>Dikarya</taxon>
        <taxon>Basidiomycota</taxon>
        <taxon>Agaricomycotina</taxon>
        <taxon>Agaricomycetes</taxon>
        <taxon>Agaricomycetidae</taxon>
        <taxon>Agaricales</taxon>
        <taxon>Marasmiineae</taxon>
        <taxon>Marasmiaceae</taxon>
        <taxon>Paramarasmius</taxon>
    </lineage>
</organism>
<dbReference type="InterPro" id="IPR036869">
    <property type="entry name" value="J_dom_sf"/>
</dbReference>
<keyword evidence="1" id="KW-0802">TPR repeat</keyword>
<dbReference type="Gene3D" id="1.10.287.110">
    <property type="entry name" value="DnaJ domain"/>
    <property type="match status" value="1"/>
</dbReference>
<dbReference type="PANTHER" id="PTHR44200">
    <property type="entry name" value="DNAJ HOMOLOG SUBFAMILY C MEMBER 7"/>
    <property type="match status" value="1"/>
</dbReference>
<evidence type="ECO:0000313" key="4">
    <source>
        <dbReference type="EMBL" id="KAK7038721.1"/>
    </source>
</evidence>
<feature type="compositionally biased region" description="Basic and acidic residues" evidence="2">
    <location>
        <begin position="78"/>
        <end position="89"/>
    </location>
</feature>
<dbReference type="PRINTS" id="PR00625">
    <property type="entry name" value="JDOMAIN"/>
</dbReference>
<dbReference type="AlphaFoldDB" id="A0AAW0CIP7"/>
<dbReference type="SUPFAM" id="SSF46565">
    <property type="entry name" value="Chaperone J-domain"/>
    <property type="match status" value="1"/>
</dbReference>
<proteinExistence type="predicted"/>
<sequence>MPCADYIIDEYFEERQDYEEINVTRTTCYTTETTLCEALGAPQPLDHDKPPGPSSPSSPTPRTQLCNRKRHKNSSYSEDNHVPTRDDHKRAKYYDNAQESFRKYVKLSQFDKIKSRGQPTLRTSYCFPELDKILTLQRGDSTTPVVLPVETLLGLSNVESSMANKKNKKKSAAAKAQANGNDSGQQPESPTAGPSNPLPASSSPPPQSPSPTAVPEHVEDGEDIVKRAEKVKEKGNTAFKAGRYQEAIEHYTKAIEMNPLDPTFLTNRAASYMSLKRFRPALDDCQQAATLQASAPSPKTLLRLSRCQLALGLATPASSTLKAVLDMEPKNAPAMQLKTKITELETHLRRFEEAKGKKDWGMARLALEKCFQGIDSEGEEIPTEWNTWKIELELSKGNIEGANLAATEALRLSPNSPETLTLRGLVLFINGKIPQATQHVTSALRFDPAYEPAMRLRRRIKDVDRLKTEGNNLFKQQKLQEAVDKYTEALELIGDKEEEGKGGNIRATLLSNRATTLVKMELWEEALKDADISIDLVDTSFKAFRTRARIHLAMEHYDKAVNDFKAAINEAINDGSTTDADVRALKNELKKAEADFKRSKSKDYYKILGLKRDCTELEIKKAYRRESLKHHPDKGGDEEKFKLVVEANAVLSDPARRERYDMGDDEDGMNDGGMGGMGGMSQADIANLFAQFGGGGFGGGGGGFGGGPYGGRHPGGFSFTFG</sequence>
<dbReference type="PROSITE" id="PS50293">
    <property type="entry name" value="TPR_REGION"/>
    <property type="match status" value="1"/>
</dbReference>
<feature type="repeat" description="TPR" evidence="1">
    <location>
        <begin position="228"/>
        <end position="261"/>
    </location>
</feature>
<dbReference type="InterPro" id="IPR001623">
    <property type="entry name" value="DnaJ_domain"/>
</dbReference>